<accession>A0A2H4YES7</accession>
<evidence type="ECO:0000313" key="2">
    <source>
        <dbReference type="Proteomes" id="UP000240934"/>
    </source>
</evidence>
<dbReference type="Proteomes" id="UP000240934">
    <property type="component" value="Segment"/>
</dbReference>
<reference evidence="1 2" key="1">
    <citation type="submission" date="2017-10" db="EMBL/GenBank/DDBJ databases">
        <title>Antibacterial composition for extension of chilled fish shelf life and decreasing of risk of food-borne infections, bacteriophage strains for its preparation.</title>
        <authorList>
            <person name="Zulkarneev E.R."/>
            <person name="Aleshkin A.V."/>
            <person name="Rubalsky O.V."/>
            <person name="Kiseleva I.A."/>
            <person name="Rubalskii E.O."/>
            <person name="Lebedev S.N."/>
        </authorList>
    </citation>
    <scope>NUCLEOTIDE SEQUENCE [LARGE SCALE GENOMIC DNA]</scope>
</reference>
<evidence type="ECO:0000313" key="1">
    <source>
        <dbReference type="EMBL" id="AUE22672.1"/>
    </source>
</evidence>
<organism evidence="1 2">
    <name type="scientific">Aeromonas phage Ah1</name>
    <dbReference type="NCBI Taxonomy" id="2053701"/>
    <lineage>
        <taxon>Viruses</taxon>
        <taxon>Duplodnaviria</taxon>
        <taxon>Heunggongvirae</taxon>
        <taxon>Uroviricota</taxon>
        <taxon>Caudoviricetes</taxon>
        <taxon>Pantevenvirales</taxon>
        <taxon>Straboviridae</taxon>
        <taxon>Cinqassovirus</taxon>
        <taxon>Cinqassovirus ah1</taxon>
    </lineage>
</organism>
<keyword evidence="2" id="KW-1185">Reference proteome</keyword>
<proteinExistence type="predicted"/>
<gene>
    <name evidence="1" type="ORF">Ah1_00131</name>
</gene>
<protein>
    <submittedName>
        <fullName evidence="1">Uncharacterized protein</fullName>
    </submittedName>
</protein>
<dbReference type="EMBL" id="MG250483">
    <property type="protein sequence ID" value="AUE22672.1"/>
    <property type="molecule type" value="Genomic_DNA"/>
</dbReference>
<name>A0A2H4YES7_9CAUD</name>
<sequence>MFYHKSNIKDVPVELVEIHLAGKPFVDEANNVKFKNFVRYGVSNGSGVYSPFYRAESEDGKTELTFRLFGAYEVEITRVYKDSKTYSVTRQQMKPLGIVRKASSNGLFVEKAAYRIGVGAPLDIADEVESRNGKCKVLLITSDAVVLSDAKGKTILIRKNDEGAMDAHGIGFVELCESDDEF</sequence>